<reference evidence="2" key="1">
    <citation type="journal article" date="2020" name="bioRxiv">
        <title>Chromosome-level reference genome of the European wasp spider Argiope bruennichi: a resource for studies on range expansion and evolutionary adaptation.</title>
        <authorList>
            <person name="Sheffer M.M."/>
            <person name="Hoppe A."/>
            <person name="Krehenwinkel H."/>
            <person name="Uhl G."/>
            <person name="Kuss A.W."/>
            <person name="Jensen L."/>
            <person name="Jensen C."/>
            <person name="Gillespie R.G."/>
            <person name="Hoff K.J."/>
            <person name="Prost S."/>
        </authorList>
    </citation>
    <scope>NUCLEOTIDE SEQUENCE</scope>
</reference>
<organism evidence="2 3">
    <name type="scientific">Argiope bruennichi</name>
    <name type="common">Wasp spider</name>
    <name type="synonym">Aranea bruennichi</name>
    <dbReference type="NCBI Taxonomy" id="94029"/>
    <lineage>
        <taxon>Eukaryota</taxon>
        <taxon>Metazoa</taxon>
        <taxon>Ecdysozoa</taxon>
        <taxon>Arthropoda</taxon>
        <taxon>Chelicerata</taxon>
        <taxon>Arachnida</taxon>
        <taxon>Araneae</taxon>
        <taxon>Araneomorphae</taxon>
        <taxon>Entelegynae</taxon>
        <taxon>Araneoidea</taxon>
        <taxon>Araneidae</taxon>
        <taxon>Argiope</taxon>
    </lineage>
</organism>
<dbReference type="Proteomes" id="UP000807504">
    <property type="component" value="Unassembled WGS sequence"/>
</dbReference>
<name>A0A8T0EMP9_ARGBR</name>
<feature type="chain" id="PRO_5035848054" evidence="1">
    <location>
        <begin position="18"/>
        <end position="236"/>
    </location>
</feature>
<dbReference type="EMBL" id="JABXBU010002227">
    <property type="protein sequence ID" value="KAF8773489.1"/>
    <property type="molecule type" value="Genomic_DNA"/>
</dbReference>
<keyword evidence="1" id="KW-0732">Signal</keyword>
<reference evidence="2" key="2">
    <citation type="submission" date="2020-06" db="EMBL/GenBank/DDBJ databases">
        <authorList>
            <person name="Sheffer M."/>
        </authorList>
    </citation>
    <scope>NUCLEOTIDE SEQUENCE</scope>
</reference>
<gene>
    <name evidence="2" type="ORF">HNY73_016148</name>
</gene>
<sequence>MKLFIWLLCLTIGGSFAFRCDETRKCDDSAIQELSALGFFPYKEELSRLCPGVLGFFDCYFTEVQKCTTLSISELAATGNEFASKLLTARNFIVDICNEDSTLHNDYVSSINCILDVTNAQSPLCKDGREKLVKDFYESRNPLQNAGKDEETILDEKICLEIVYTFACLAQDIYKNCGKTARTLYLTVLEHSNVAAPFECSIENELDLKREFVDYLKLEDDVKKAYWSVFQAVGRR</sequence>
<protein>
    <submittedName>
        <fullName evidence="2">Uncharacterized protein</fullName>
    </submittedName>
</protein>
<evidence type="ECO:0000256" key="1">
    <source>
        <dbReference type="SAM" id="SignalP"/>
    </source>
</evidence>
<evidence type="ECO:0000313" key="2">
    <source>
        <dbReference type="EMBL" id="KAF8773489.1"/>
    </source>
</evidence>
<evidence type="ECO:0000313" key="3">
    <source>
        <dbReference type="Proteomes" id="UP000807504"/>
    </source>
</evidence>
<accession>A0A8T0EMP9</accession>
<comment type="caution">
    <text evidence="2">The sequence shown here is derived from an EMBL/GenBank/DDBJ whole genome shotgun (WGS) entry which is preliminary data.</text>
</comment>
<keyword evidence="3" id="KW-1185">Reference proteome</keyword>
<dbReference type="AlphaFoldDB" id="A0A8T0EMP9"/>
<feature type="signal peptide" evidence="1">
    <location>
        <begin position="1"/>
        <end position="17"/>
    </location>
</feature>
<proteinExistence type="predicted"/>